<dbReference type="Proteomes" id="UP000694843">
    <property type="component" value="Unplaced"/>
</dbReference>
<evidence type="ECO:0000313" key="3">
    <source>
        <dbReference type="Proteomes" id="UP000694843"/>
    </source>
</evidence>
<dbReference type="KEGG" id="hazt:108674113"/>
<name>A0A8B7NUU1_HYAAZ</name>
<evidence type="ECO:0000313" key="4">
    <source>
        <dbReference type="RefSeq" id="XP_018017508.1"/>
    </source>
</evidence>
<dbReference type="RefSeq" id="XP_018017508.1">
    <property type="nucleotide sequence ID" value="XM_018162019.2"/>
</dbReference>
<dbReference type="AlphaFoldDB" id="A0A8B7NUU1"/>
<keyword evidence="2" id="KW-1133">Transmembrane helix</keyword>
<feature type="compositionally biased region" description="Polar residues" evidence="1">
    <location>
        <begin position="244"/>
        <end position="263"/>
    </location>
</feature>
<gene>
    <name evidence="4" type="primary">LOC108674113</name>
</gene>
<evidence type="ECO:0000256" key="1">
    <source>
        <dbReference type="SAM" id="MobiDB-lite"/>
    </source>
</evidence>
<feature type="transmembrane region" description="Helical" evidence="2">
    <location>
        <begin position="382"/>
        <end position="402"/>
    </location>
</feature>
<reference evidence="4" key="1">
    <citation type="submission" date="2025-08" db="UniProtKB">
        <authorList>
            <consortium name="RefSeq"/>
        </authorList>
    </citation>
    <scope>IDENTIFICATION</scope>
    <source>
        <tissue evidence="4">Whole organism</tissue>
    </source>
</reference>
<sequence length="548" mass="60911">MSNSSADSSSTESKLYALHFRRVRNRMTALIKCKKSPDEFSHMALMTKKQESRDWLFISIITLAVSCLDKVFDLLFILELAERKEWSFMAISLFFTLTSTTLTSLFAAQSFWVQSSSIPVWSSDWLEKAQKKRKAFLENFLYRPINRRIVPHDSAFKVKPSIDNKGASRNIPVSAWGNVETVFTITDVLHSNDELVASKKSSRDRCKEHCTIPCGHSPQSNENNAFDNSLVKESSVSMASESSFTKSVSQHSEGSETTASAGDTTEVPPSEMQEVQFRPWVRYMLGAIFCTGLLPEWVLVVNLSMYAGAGEDRVLIGQLLRDTWFVQTIKLSEALLESIPQIHIKIFYFLTTKSWSISQVFGLGVNATSIGIGLISALHVQIPYKVVGFVFIFSNLVARMSVSAALNQATTNGVYFATFACALTISAAVTAFKTLVHRGNYRRYLSPLEKYVGEPIFRTFCMPPEDASGLLVSGVFVVAGVVFCVVYDGEDRVLLSSMVVCVAVFGQGLAGLAWYIVGISELNYENKKKTSMMPHTSISIGHSTKQQD</sequence>
<feature type="transmembrane region" description="Helical" evidence="2">
    <location>
        <begin position="280"/>
        <end position="300"/>
    </location>
</feature>
<protein>
    <submittedName>
        <fullName evidence="4">Uncharacterized protein LOC108674113</fullName>
    </submittedName>
</protein>
<organism evidence="3 4">
    <name type="scientific">Hyalella azteca</name>
    <name type="common">Amphipod</name>
    <dbReference type="NCBI Taxonomy" id="294128"/>
    <lineage>
        <taxon>Eukaryota</taxon>
        <taxon>Metazoa</taxon>
        <taxon>Ecdysozoa</taxon>
        <taxon>Arthropoda</taxon>
        <taxon>Crustacea</taxon>
        <taxon>Multicrustacea</taxon>
        <taxon>Malacostraca</taxon>
        <taxon>Eumalacostraca</taxon>
        <taxon>Peracarida</taxon>
        <taxon>Amphipoda</taxon>
        <taxon>Senticaudata</taxon>
        <taxon>Talitrida</taxon>
        <taxon>Talitroidea</taxon>
        <taxon>Hyalellidae</taxon>
        <taxon>Hyalella</taxon>
    </lineage>
</organism>
<accession>A0A8B7NUU1</accession>
<dbReference type="GeneID" id="108674113"/>
<feature type="transmembrane region" description="Helical" evidence="2">
    <location>
        <begin position="355"/>
        <end position="375"/>
    </location>
</feature>
<feature type="region of interest" description="Disordered" evidence="1">
    <location>
        <begin position="242"/>
        <end position="269"/>
    </location>
</feature>
<feature type="transmembrane region" description="Helical" evidence="2">
    <location>
        <begin position="414"/>
        <end position="436"/>
    </location>
</feature>
<feature type="transmembrane region" description="Helical" evidence="2">
    <location>
        <begin position="493"/>
        <end position="517"/>
    </location>
</feature>
<keyword evidence="3" id="KW-1185">Reference proteome</keyword>
<feature type="transmembrane region" description="Helical" evidence="2">
    <location>
        <begin position="86"/>
        <end position="108"/>
    </location>
</feature>
<keyword evidence="2" id="KW-0472">Membrane</keyword>
<proteinExistence type="predicted"/>
<keyword evidence="2" id="KW-0812">Transmembrane</keyword>
<feature type="transmembrane region" description="Helical" evidence="2">
    <location>
        <begin position="55"/>
        <end position="80"/>
    </location>
</feature>
<evidence type="ECO:0000256" key="2">
    <source>
        <dbReference type="SAM" id="Phobius"/>
    </source>
</evidence>
<feature type="transmembrane region" description="Helical" evidence="2">
    <location>
        <begin position="467"/>
        <end position="487"/>
    </location>
</feature>